<proteinExistence type="predicted"/>
<reference evidence="1" key="1">
    <citation type="submission" date="2023-10" db="EMBL/GenBank/DDBJ databases">
        <authorList>
            <person name="Rodriguez Cubillos JULIANA M."/>
            <person name="De Vega J."/>
        </authorList>
    </citation>
    <scope>NUCLEOTIDE SEQUENCE</scope>
</reference>
<name>A0ACB0K5Y7_TRIPR</name>
<gene>
    <name evidence="1" type="ORF">MILVUS5_LOCUS19277</name>
</gene>
<dbReference type="Proteomes" id="UP001177021">
    <property type="component" value="Unassembled WGS sequence"/>
</dbReference>
<keyword evidence="2" id="KW-1185">Reference proteome</keyword>
<organism evidence="1 2">
    <name type="scientific">Trifolium pratense</name>
    <name type="common">Red clover</name>
    <dbReference type="NCBI Taxonomy" id="57577"/>
    <lineage>
        <taxon>Eukaryota</taxon>
        <taxon>Viridiplantae</taxon>
        <taxon>Streptophyta</taxon>
        <taxon>Embryophyta</taxon>
        <taxon>Tracheophyta</taxon>
        <taxon>Spermatophyta</taxon>
        <taxon>Magnoliopsida</taxon>
        <taxon>eudicotyledons</taxon>
        <taxon>Gunneridae</taxon>
        <taxon>Pentapetalae</taxon>
        <taxon>rosids</taxon>
        <taxon>fabids</taxon>
        <taxon>Fabales</taxon>
        <taxon>Fabaceae</taxon>
        <taxon>Papilionoideae</taxon>
        <taxon>50 kb inversion clade</taxon>
        <taxon>NPAAA clade</taxon>
        <taxon>Hologalegina</taxon>
        <taxon>IRL clade</taxon>
        <taxon>Trifolieae</taxon>
        <taxon>Trifolium</taxon>
    </lineage>
</organism>
<protein>
    <submittedName>
        <fullName evidence="1">Uncharacterized protein</fullName>
    </submittedName>
</protein>
<dbReference type="EMBL" id="CASHSV030000160">
    <property type="protein sequence ID" value="CAJ2651676.1"/>
    <property type="molecule type" value="Genomic_DNA"/>
</dbReference>
<evidence type="ECO:0000313" key="2">
    <source>
        <dbReference type="Proteomes" id="UP001177021"/>
    </source>
</evidence>
<accession>A0ACB0K5Y7</accession>
<evidence type="ECO:0000313" key="1">
    <source>
        <dbReference type="EMBL" id="CAJ2651676.1"/>
    </source>
</evidence>
<comment type="caution">
    <text evidence="1">The sequence shown here is derived from an EMBL/GenBank/DDBJ whole genome shotgun (WGS) entry which is preliminary data.</text>
</comment>
<sequence>MIPLHLAAKRGRVGVIKELINARPDSVWDDDGSVLHLCVWYNNLEALKFILQSGRGDQELLLAKNKEGNTILHLAVMLKQIKNIKYSLLQPEIRTAIALNRLSFTTFELLEPSSRDFISLKIEEMLIEAGVIISEPQHAPSPNIASQEQQNQSNQEHPNERRKMWENLWYKYLQFQGNWIEETRVTLMLVATVIATMTFQSTISPPGGIWQESTHTGGLNCTTYGICEAGTAVLAYAWPHEFIKFMTYNTTSC</sequence>